<gene>
    <name evidence="1" type="ORF">Zmor_022379</name>
</gene>
<keyword evidence="2" id="KW-1185">Reference proteome</keyword>
<dbReference type="EMBL" id="JALNTZ010000007">
    <property type="protein sequence ID" value="KAJ3644668.1"/>
    <property type="molecule type" value="Genomic_DNA"/>
</dbReference>
<dbReference type="GO" id="GO:0000387">
    <property type="term" value="P:spliceosomal snRNP assembly"/>
    <property type="evidence" value="ECO:0007669"/>
    <property type="project" value="TreeGrafter"/>
</dbReference>
<name>A0AA38HV78_9CUCU</name>
<dbReference type="Proteomes" id="UP001168821">
    <property type="component" value="Unassembled WGS sequence"/>
</dbReference>
<evidence type="ECO:0008006" key="3">
    <source>
        <dbReference type="Google" id="ProtNLM"/>
    </source>
</evidence>
<dbReference type="Pfam" id="PF11095">
    <property type="entry name" value="Gemin7"/>
    <property type="match status" value="1"/>
</dbReference>
<organism evidence="1 2">
    <name type="scientific">Zophobas morio</name>
    <dbReference type="NCBI Taxonomy" id="2755281"/>
    <lineage>
        <taxon>Eukaryota</taxon>
        <taxon>Metazoa</taxon>
        <taxon>Ecdysozoa</taxon>
        <taxon>Arthropoda</taxon>
        <taxon>Hexapoda</taxon>
        <taxon>Insecta</taxon>
        <taxon>Pterygota</taxon>
        <taxon>Neoptera</taxon>
        <taxon>Endopterygota</taxon>
        <taxon>Coleoptera</taxon>
        <taxon>Polyphaga</taxon>
        <taxon>Cucujiformia</taxon>
        <taxon>Tenebrionidae</taxon>
        <taxon>Zophobas</taxon>
    </lineage>
</organism>
<comment type="caution">
    <text evidence="1">The sequence shown here is derived from an EMBL/GenBank/DDBJ whole genome shotgun (WGS) entry which is preliminary data.</text>
</comment>
<dbReference type="InterPro" id="IPR020338">
    <property type="entry name" value="SMN_gemin7"/>
</dbReference>
<dbReference type="PANTHER" id="PTHR14679:SF1">
    <property type="entry name" value="GEM-ASSOCIATED PROTEIN 7"/>
    <property type="match status" value="1"/>
</dbReference>
<accession>A0AA38HV78</accession>
<sequence>MAQGSKIEVKSDSETEEQEAMAFMRERYLYLLSNLCVAGMGECNVTMYENTNVKCHIKAVDSNFGNVIVENLVTPLPVPINKAILRTNDIISMEFTCDYAKIMNKF</sequence>
<dbReference type="PANTHER" id="PTHR14679">
    <property type="entry name" value="GEM-ASSOCIATED PROTEIN 7"/>
    <property type="match status" value="1"/>
</dbReference>
<reference evidence="1" key="1">
    <citation type="journal article" date="2023" name="G3 (Bethesda)">
        <title>Whole genome assemblies of Zophobas morio and Tenebrio molitor.</title>
        <authorList>
            <person name="Kaur S."/>
            <person name="Stinson S.A."/>
            <person name="diCenzo G.C."/>
        </authorList>
    </citation>
    <scope>NUCLEOTIDE SEQUENCE</scope>
    <source>
        <strain evidence="1">QUZm001</strain>
    </source>
</reference>
<dbReference type="Gene3D" id="2.30.30.100">
    <property type="match status" value="1"/>
</dbReference>
<evidence type="ECO:0000313" key="1">
    <source>
        <dbReference type="EMBL" id="KAJ3644668.1"/>
    </source>
</evidence>
<proteinExistence type="predicted"/>
<dbReference type="AlphaFoldDB" id="A0AA38HV78"/>
<evidence type="ECO:0000313" key="2">
    <source>
        <dbReference type="Proteomes" id="UP001168821"/>
    </source>
</evidence>
<protein>
    <recommendedName>
        <fullName evidence="3">Gem-associated protein 7</fullName>
    </recommendedName>
</protein>
<dbReference type="GO" id="GO:0034719">
    <property type="term" value="C:SMN-Sm protein complex"/>
    <property type="evidence" value="ECO:0007669"/>
    <property type="project" value="InterPro"/>
</dbReference>